<evidence type="ECO:0000313" key="1">
    <source>
        <dbReference type="Ensembl" id="ENSPSIP00000009846.1"/>
    </source>
</evidence>
<evidence type="ECO:0000313" key="2">
    <source>
        <dbReference type="Proteomes" id="UP000007267"/>
    </source>
</evidence>
<protein>
    <recommendedName>
        <fullName evidence="3">Tripartite motif containing 10</fullName>
    </recommendedName>
</protein>
<reference evidence="1" key="4">
    <citation type="submission" date="2025-09" db="UniProtKB">
        <authorList>
            <consortium name="Ensembl"/>
        </authorList>
    </citation>
    <scope>IDENTIFICATION</scope>
</reference>
<dbReference type="PANTHER" id="PTHR24103">
    <property type="entry name" value="E3 UBIQUITIN-PROTEIN LIGASE TRIM"/>
    <property type="match status" value="1"/>
</dbReference>
<reference evidence="2" key="1">
    <citation type="submission" date="2011-10" db="EMBL/GenBank/DDBJ databases">
        <authorList>
            <consortium name="Soft-shell Turtle Genome Consortium"/>
        </authorList>
    </citation>
    <scope>NUCLEOTIDE SEQUENCE [LARGE SCALE GENOMIC DNA]</scope>
    <source>
        <strain evidence="2">Daiwa-1</strain>
    </source>
</reference>
<evidence type="ECO:0008006" key="3">
    <source>
        <dbReference type="Google" id="ProtNLM"/>
    </source>
</evidence>
<dbReference type="Ensembl" id="ENSPSIT00000009895.1">
    <property type="protein sequence ID" value="ENSPSIP00000009846.1"/>
    <property type="gene ID" value="ENSPSIG00000008931.1"/>
</dbReference>
<dbReference type="AlphaFoldDB" id="K7FP86"/>
<dbReference type="EMBL" id="AGCU01117920">
    <property type="status" value="NOT_ANNOTATED_CDS"/>
    <property type="molecule type" value="Genomic_DNA"/>
</dbReference>
<dbReference type="HOGENOM" id="CLU_1142308_0_0_1"/>
<keyword evidence="2" id="KW-1185">Reference proteome</keyword>
<organism evidence="1 2">
    <name type="scientific">Pelodiscus sinensis</name>
    <name type="common">Chinese softshell turtle</name>
    <name type="synonym">Trionyx sinensis</name>
    <dbReference type="NCBI Taxonomy" id="13735"/>
    <lineage>
        <taxon>Eukaryota</taxon>
        <taxon>Metazoa</taxon>
        <taxon>Chordata</taxon>
        <taxon>Craniata</taxon>
        <taxon>Vertebrata</taxon>
        <taxon>Euteleostomi</taxon>
        <taxon>Archelosauria</taxon>
        <taxon>Testudinata</taxon>
        <taxon>Testudines</taxon>
        <taxon>Cryptodira</taxon>
        <taxon>Trionychia</taxon>
        <taxon>Trionychidae</taxon>
        <taxon>Pelodiscus</taxon>
    </lineage>
</organism>
<dbReference type="InterPro" id="IPR050143">
    <property type="entry name" value="TRIM/RBCC"/>
</dbReference>
<dbReference type="GeneTree" id="ENSGT01030000234669"/>
<dbReference type="Proteomes" id="UP000007267">
    <property type="component" value="Unassembled WGS sequence"/>
</dbReference>
<name>K7FP86_PELSI</name>
<reference evidence="2" key="2">
    <citation type="journal article" date="2013" name="Nat. Genet.">
        <title>The draft genomes of soft-shell turtle and green sea turtle yield insights into the development and evolution of the turtle-specific body plan.</title>
        <authorList>
            <person name="Wang Z."/>
            <person name="Pascual-Anaya J."/>
            <person name="Zadissa A."/>
            <person name="Li W."/>
            <person name="Niimura Y."/>
            <person name="Huang Z."/>
            <person name="Li C."/>
            <person name="White S."/>
            <person name="Xiong Z."/>
            <person name="Fang D."/>
            <person name="Wang B."/>
            <person name="Ming Y."/>
            <person name="Chen Y."/>
            <person name="Zheng Y."/>
            <person name="Kuraku S."/>
            <person name="Pignatelli M."/>
            <person name="Herrero J."/>
            <person name="Beal K."/>
            <person name="Nozawa M."/>
            <person name="Li Q."/>
            <person name="Wang J."/>
            <person name="Zhang H."/>
            <person name="Yu L."/>
            <person name="Shigenobu S."/>
            <person name="Wang J."/>
            <person name="Liu J."/>
            <person name="Flicek P."/>
            <person name="Searle S."/>
            <person name="Wang J."/>
            <person name="Kuratani S."/>
            <person name="Yin Y."/>
            <person name="Aken B."/>
            <person name="Zhang G."/>
            <person name="Irie N."/>
        </authorList>
    </citation>
    <scope>NUCLEOTIDE SEQUENCE [LARGE SCALE GENOMIC DNA]</scope>
    <source>
        <strain evidence="2">Daiwa-1</strain>
    </source>
</reference>
<accession>K7FP86</accession>
<reference evidence="1" key="3">
    <citation type="submission" date="2025-08" db="UniProtKB">
        <authorList>
            <consortium name="Ensembl"/>
        </authorList>
    </citation>
    <scope>IDENTIFICATION</scope>
</reference>
<sequence>MFFLWFFFQKQTQVERQKIVAEFQQLRQFLEEQERLLLAQLQKMDEEIVRLQTDTVTKLSAQISRLSQVIGELEGKCQKPGSEFLQQGHHGTLFLPSCEKGQAQRPEEMAPELEERVRGFSQKVIVLLETLREFKGNISLMTSARLARLKLSQSPSIRWSVGRGKTPGSHCPTPQRDLTLAPVCWAVRASPWGDITGRRRWGMGDTGLWGWPESLPRAGSGLWGGAGVSSRLSLTLRTPYPCAPPA</sequence>
<dbReference type="EMBL" id="AGCU01117918">
    <property type="status" value="NOT_ANNOTATED_CDS"/>
    <property type="molecule type" value="Genomic_DNA"/>
</dbReference>
<dbReference type="EMBL" id="AGCU01117919">
    <property type="status" value="NOT_ANNOTATED_CDS"/>
    <property type="molecule type" value="Genomic_DNA"/>
</dbReference>
<proteinExistence type="predicted"/>